<feature type="transmembrane region" description="Helical" evidence="6">
    <location>
        <begin position="35"/>
        <end position="54"/>
    </location>
</feature>
<dbReference type="PANTHER" id="PTHR20855:SF3">
    <property type="entry name" value="LD03007P"/>
    <property type="match status" value="1"/>
</dbReference>
<accession>A0A285VFL0</accession>
<dbReference type="AlphaFoldDB" id="A0A285VFL0"/>
<dbReference type="Proteomes" id="UP000219688">
    <property type="component" value="Unassembled WGS sequence"/>
</dbReference>
<keyword evidence="8" id="KW-1185">Reference proteome</keyword>
<dbReference type="Pfam" id="PF03006">
    <property type="entry name" value="HlyIII"/>
    <property type="match status" value="1"/>
</dbReference>
<comment type="subcellular location">
    <subcellularLocation>
        <location evidence="1">Membrane</location>
        <topology evidence="1">Multi-pass membrane protein</topology>
    </subcellularLocation>
</comment>
<evidence type="ECO:0000256" key="4">
    <source>
        <dbReference type="ARBA" id="ARBA00023136"/>
    </source>
</evidence>
<dbReference type="GO" id="GO:0046872">
    <property type="term" value="F:metal ion binding"/>
    <property type="evidence" value="ECO:0007669"/>
    <property type="project" value="UniProtKB-KW"/>
</dbReference>
<sequence>MQVPLTTMHEVESRQLSRDGSVHVTDERINTVSHLLGACLAVLGCAILMTRAAVAGDPWAITGLAIYSVSLITLFVCSTLHHGLDRSPRLNDVLRTLDYTSVFLLIAGTVTPLVLVLYRTPYGWAVLGAVWVVAAFGVVLRSVWRELPKYVTNTLYIALGWMPVALLGAQTELPLGALALMAGGGLIYSAGFVVFVLERPNLRPGVFGFHELWHLMVLVAAAVHHLLMHLYVVPA</sequence>
<dbReference type="EMBL" id="OBQK01000001">
    <property type="protein sequence ID" value="SOC52829.1"/>
    <property type="molecule type" value="Genomic_DNA"/>
</dbReference>
<evidence type="ECO:0000313" key="7">
    <source>
        <dbReference type="EMBL" id="SOC52829.1"/>
    </source>
</evidence>
<feature type="transmembrane region" description="Helical" evidence="6">
    <location>
        <begin position="96"/>
        <end position="118"/>
    </location>
</feature>
<keyword evidence="5" id="KW-0479">Metal-binding</keyword>
<evidence type="ECO:0000256" key="2">
    <source>
        <dbReference type="ARBA" id="ARBA00022692"/>
    </source>
</evidence>
<evidence type="ECO:0000256" key="6">
    <source>
        <dbReference type="SAM" id="Phobius"/>
    </source>
</evidence>
<feature type="transmembrane region" description="Helical" evidence="6">
    <location>
        <begin position="150"/>
        <end position="169"/>
    </location>
</feature>
<feature type="transmembrane region" description="Helical" evidence="6">
    <location>
        <begin position="60"/>
        <end position="84"/>
    </location>
</feature>
<gene>
    <name evidence="7" type="ORF">SAMN05421879_101845</name>
</gene>
<evidence type="ECO:0000313" key="8">
    <source>
        <dbReference type="Proteomes" id="UP000219688"/>
    </source>
</evidence>
<feature type="transmembrane region" description="Helical" evidence="6">
    <location>
        <begin position="209"/>
        <end position="232"/>
    </location>
</feature>
<feature type="binding site" evidence="5">
    <location>
        <position position="210"/>
    </location>
    <ligand>
        <name>Zn(2+)</name>
        <dbReference type="ChEBI" id="CHEBI:29105"/>
    </ligand>
</feature>
<feature type="binding site" evidence="5">
    <location>
        <position position="214"/>
    </location>
    <ligand>
        <name>Zn(2+)</name>
        <dbReference type="ChEBI" id="CHEBI:29105"/>
    </ligand>
</feature>
<keyword evidence="3 6" id="KW-1133">Transmembrane helix</keyword>
<keyword evidence="4 6" id="KW-0472">Membrane</keyword>
<feature type="transmembrane region" description="Helical" evidence="6">
    <location>
        <begin position="124"/>
        <end position="143"/>
    </location>
</feature>
<evidence type="ECO:0000256" key="1">
    <source>
        <dbReference type="ARBA" id="ARBA00004141"/>
    </source>
</evidence>
<name>A0A285VFL0_9MICO</name>
<feature type="binding site" evidence="5">
    <location>
        <position position="82"/>
    </location>
    <ligand>
        <name>Zn(2+)</name>
        <dbReference type="ChEBI" id="CHEBI:29105"/>
    </ligand>
</feature>
<keyword evidence="2 6" id="KW-0812">Transmembrane</keyword>
<evidence type="ECO:0000256" key="5">
    <source>
        <dbReference type="PIRSR" id="PIRSR604254-1"/>
    </source>
</evidence>
<proteinExistence type="predicted"/>
<organism evidence="7 8">
    <name type="scientific">Ornithinimicrobium cerasi</name>
    <dbReference type="NCBI Taxonomy" id="2248773"/>
    <lineage>
        <taxon>Bacteria</taxon>
        <taxon>Bacillati</taxon>
        <taxon>Actinomycetota</taxon>
        <taxon>Actinomycetes</taxon>
        <taxon>Micrococcales</taxon>
        <taxon>Ornithinimicrobiaceae</taxon>
        <taxon>Ornithinimicrobium</taxon>
    </lineage>
</organism>
<reference evidence="8" key="1">
    <citation type="submission" date="2017-08" db="EMBL/GenBank/DDBJ databases">
        <authorList>
            <person name="Varghese N."/>
            <person name="Submissions S."/>
        </authorList>
    </citation>
    <scope>NUCLEOTIDE SEQUENCE [LARGE SCALE GENOMIC DNA]</scope>
    <source>
        <strain evidence="8">USBA17B2</strain>
    </source>
</reference>
<dbReference type="PANTHER" id="PTHR20855">
    <property type="entry name" value="ADIPOR/PROGESTIN RECEPTOR-RELATED"/>
    <property type="match status" value="1"/>
</dbReference>
<evidence type="ECO:0000256" key="3">
    <source>
        <dbReference type="ARBA" id="ARBA00022989"/>
    </source>
</evidence>
<dbReference type="InterPro" id="IPR004254">
    <property type="entry name" value="AdipoR/HlyIII-related"/>
</dbReference>
<feature type="transmembrane region" description="Helical" evidence="6">
    <location>
        <begin position="175"/>
        <end position="197"/>
    </location>
</feature>
<protein>
    <submittedName>
        <fullName evidence="7">Hemolysin III</fullName>
    </submittedName>
</protein>
<dbReference type="GO" id="GO:0016020">
    <property type="term" value="C:membrane"/>
    <property type="evidence" value="ECO:0007669"/>
    <property type="project" value="UniProtKB-SubCell"/>
</dbReference>
<keyword evidence="5" id="KW-0862">Zinc</keyword>